<comment type="caution">
    <text evidence="1">The sequence shown here is derived from an EMBL/GenBank/DDBJ whole genome shotgun (WGS) entry which is preliminary data.</text>
</comment>
<dbReference type="EMBL" id="JAEUBG010003142">
    <property type="protein sequence ID" value="KAH3683416.1"/>
    <property type="molecule type" value="Genomic_DNA"/>
</dbReference>
<dbReference type="Proteomes" id="UP000774326">
    <property type="component" value="Unassembled WGS sequence"/>
</dbReference>
<keyword evidence="2" id="KW-1185">Reference proteome</keyword>
<gene>
    <name evidence="1" type="ORF">WICPIJ_005635</name>
</gene>
<proteinExistence type="predicted"/>
<reference evidence="1" key="2">
    <citation type="submission" date="2021-01" db="EMBL/GenBank/DDBJ databases">
        <authorList>
            <person name="Schikora-Tamarit M.A."/>
        </authorList>
    </citation>
    <scope>NUCLEOTIDE SEQUENCE</scope>
    <source>
        <strain evidence="1">CBS2887</strain>
    </source>
</reference>
<name>A0A9P8TLN4_WICPI</name>
<protein>
    <submittedName>
        <fullName evidence="1">Uncharacterized protein</fullName>
    </submittedName>
</protein>
<reference evidence="1" key="1">
    <citation type="journal article" date="2021" name="Open Biol.">
        <title>Shared evolutionary footprints suggest mitochondrial oxidative damage underlies multiple complex I losses in fungi.</title>
        <authorList>
            <person name="Schikora-Tamarit M.A."/>
            <person name="Marcet-Houben M."/>
            <person name="Nosek J."/>
            <person name="Gabaldon T."/>
        </authorList>
    </citation>
    <scope>NUCLEOTIDE SEQUENCE</scope>
    <source>
        <strain evidence="1">CBS2887</strain>
    </source>
</reference>
<organism evidence="1 2">
    <name type="scientific">Wickerhamomyces pijperi</name>
    <name type="common">Yeast</name>
    <name type="synonym">Pichia pijperi</name>
    <dbReference type="NCBI Taxonomy" id="599730"/>
    <lineage>
        <taxon>Eukaryota</taxon>
        <taxon>Fungi</taxon>
        <taxon>Dikarya</taxon>
        <taxon>Ascomycota</taxon>
        <taxon>Saccharomycotina</taxon>
        <taxon>Saccharomycetes</taxon>
        <taxon>Phaffomycetales</taxon>
        <taxon>Wickerhamomycetaceae</taxon>
        <taxon>Wickerhamomyces</taxon>
    </lineage>
</organism>
<accession>A0A9P8TLN4</accession>
<evidence type="ECO:0000313" key="2">
    <source>
        <dbReference type="Proteomes" id="UP000774326"/>
    </source>
</evidence>
<dbReference type="AlphaFoldDB" id="A0A9P8TLN4"/>
<evidence type="ECO:0000313" key="1">
    <source>
        <dbReference type="EMBL" id="KAH3683416.1"/>
    </source>
</evidence>
<sequence>MVKFSIDIVCVQSSDCSVQKIKIDVVMELIMTWDTGNSVVLTENLDELIDLFMILLIQQGEHHDGDQSEVCVHDL</sequence>